<dbReference type="PROSITE" id="PS01124">
    <property type="entry name" value="HTH_ARAC_FAMILY_2"/>
    <property type="match status" value="1"/>
</dbReference>
<dbReference type="Pfam" id="PF12833">
    <property type="entry name" value="HTH_18"/>
    <property type="match status" value="1"/>
</dbReference>
<feature type="domain" description="HTH araC/xylS-type" evidence="4">
    <location>
        <begin position="15"/>
        <end position="115"/>
    </location>
</feature>
<dbReference type="InterPro" id="IPR050908">
    <property type="entry name" value="SmbC-like"/>
</dbReference>
<dbReference type="InterPro" id="IPR018060">
    <property type="entry name" value="HTH_AraC"/>
</dbReference>
<dbReference type="InterPro" id="IPR011256">
    <property type="entry name" value="Reg_factor_effector_dom_sf"/>
</dbReference>
<dbReference type="RefSeq" id="WP_290269006.1">
    <property type="nucleotide sequence ID" value="NZ_JAUFQP010000007.1"/>
</dbReference>
<dbReference type="Gene3D" id="3.20.80.10">
    <property type="entry name" value="Regulatory factor, effector binding domain"/>
    <property type="match status" value="1"/>
</dbReference>
<evidence type="ECO:0000259" key="4">
    <source>
        <dbReference type="PROSITE" id="PS01124"/>
    </source>
</evidence>
<dbReference type="SUPFAM" id="SSF46689">
    <property type="entry name" value="Homeodomain-like"/>
    <property type="match status" value="2"/>
</dbReference>
<protein>
    <submittedName>
        <fullName evidence="5">GyrI-like domain-containing protein</fullName>
    </submittedName>
</protein>
<keyword evidence="2" id="KW-0238">DNA-binding</keyword>
<dbReference type="PROSITE" id="PS00041">
    <property type="entry name" value="HTH_ARAC_FAMILY_1"/>
    <property type="match status" value="1"/>
</dbReference>
<dbReference type="SMART" id="SM00871">
    <property type="entry name" value="AraC_E_bind"/>
    <property type="match status" value="1"/>
</dbReference>
<evidence type="ECO:0000313" key="5">
    <source>
        <dbReference type="EMBL" id="MFB9103449.1"/>
    </source>
</evidence>
<dbReference type="InterPro" id="IPR010499">
    <property type="entry name" value="AraC_E-bd"/>
</dbReference>
<gene>
    <name evidence="5" type="ORF">ACFFU1_00955</name>
</gene>
<dbReference type="PRINTS" id="PR00032">
    <property type="entry name" value="HTHARAC"/>
</dbReference>
<sequence>MTLFNQDKDYIKRVNLALSFIDTHLNSNVLSLESISEVASFSPFHFHRIFKIIIGETLNSYINRKRLEQAAAALIHKKDLTVTEIAMQSGFSSNSSFSRAFKKFYAVSPSVFRTNHPHKFSKISTIESKNGQEKSNTEQYICNINNHLNWVTMYATIEIKTLPELHLASVTHIGVNNIENAFERIIKWAIPQGLMQDPETKLVRLFHDSFKITTPDKVRMSIGVLTEKDFLVDADIQKTSTTPGKYIVGHFEIPIEDFEKSWNSLYIWMHDNGYKKAEGAPFEIYQNDMRQHPEGLAVVDFHIPIV</sequence>
<name>A0ABV5GVC6_9FLAO</name>
<dbReference type="SMART" id="SM00342">
    <property type="entry name" value="HTH_ARAC"/>
    <property type="match status" value="1"/>
</dbReference>
<dbReference type="PANTHER" id="PTHR40055:SF1">
    <property type="entry name" value="TRANSCRIPTIONAL REGULATOR YGIV-RELATED"/>
    <property type="match status" value="1"/>
</dbReference>
<keyword evidence="1" id="KW-0805">Transcription regulation</keyword>
<dbReference type="InterPro" id="IPR018062">
    <property type="entry name" value="HTH_AraC-typ_CS"/>
</dbReference>
<dbReference type="Gene3D" id="1.10.10.60">
    <property type="entry name" value="Homeodomain-like"/>
    <property type="match status" value="2"/>
</dbReference>
<dbReference type="Pfam" id="PF06445">
    <property type="entry name" value="GyrI-like"/>
    <property type="match status" value="1"/>
</dbReference>
<dbReference type="Proteomes" id="UP001589590">
    <property type="component" value="Unassembled WGS sequence"/>
</dbReference>
<dbReference type="EMBL" id="JBHMFA010000001">
    <property type="protein sequence ID" value="MFB9103449.1"/>
    <property type="molecule type" value="Genomic_DNA"/>
</dbReference>
<accession>A0ABV5GVC6</accession>
<dbReference type="InterPro" id="IPR009057">
    <property type="entry name" value="Homeodomain-like_sf"/>
</dbReference>
<dbReference type="SUPFAM" id="SSF55136">
    <property type="entry name" value="Probable bacterial effector-binding domain"/>
    <property type="match status" value="1"/>
</dbReference>
<keyword evidence="3" id="KW-0804">Transcription</keyword>
<evidence type="ECO:0000313" key="6">
    <source>
        <dbReference type="Proteomes" id="UP001589590"/>
    </source>
</evidence>
<proteinExistence type="predicted"/>
<evidence type="ECO:0000256" key="1">
    <source>
        <dbReference type="ARBA" id="ARBA00023015"/>
    </source>
</evidence>
<organism evidence="5 6">
    <name type="scientific">Algibacter miyuki</name>
    <dbReference type="NCBI Taxonomy" id="1306933"/>
    <lineage>
        <taxon>Bacteria</taxon>
        <taxon>Pseudomonadati</taxon>
        <taxon>Bacteroidota</taxon>
        <taxon>Flavobacteriia</taxon>
        <taxon>Flavobacteriales</taxon>
        <taxon>Flavobacteriaceae</taxon>
        <taxon>Algibacter</taxon>
    </lineage>
</organism>
<evidence type="ECO:0000256" key="3">
    <source>
        <dbReference type="ARBA" id="ARBA00023163"/>
    </source>
</evidence>
<dbReference type="InterPro" id="IPR020449">
    <property type="entry name" value="Tscrpt_reg_AraC-type_HTH"/>
</dbReference>
<keyword evidence="6" id="KW-1185">Reference proteome</keyword>
<dbReference type="InterPro" id="IPR029442">
    <property type="entry name" value="GyrI-like"/>
</dbReference>
<comment type="caution">
    <text evidence="5">The sequence shown here is derived from an EMBL/GenBank/DDBJ whole genome shotgun (WGS) entry which is preliminary data.</text>
</comment>
<evidence type="ECO:0000256" key="2">
    <source>
        <dbReference type="ARBA" id="ARBA00023125"/>
    </source>
</evidence>
<dbReference type="PANTHER" id="PTHR40055">
    <property type="entry name" value="TRANSCRIPTIONAL REGULATOR YGIV-RELATED"/>
    <property type="match status" value="1"/>
</dbReference>
<reference evidence="5 6" key="1">
    <citation type="submission" date="2024-09" db="EMBL/GenBank/DDBJ databases">
        <authorList>
            <person name="Sun Q."/>
            <person name="Mori K."/>
        </authorList>
    </citation>
    <scope>NUCLEOTIDE SEQUENCE [LARGE SCALE GENOMIC DNA]</scope>
    <source>
        <strain evidence="5 6">CECT 8300</strain>
    </source>
</reference>